<feature type="transmembrane region" description="Helical" evidence="4">
    <location>
        <begin position="193"/>
        <end position="212"/>
    </location>
</feature>
<comment type="caution">
    <text evidence="6">The sequence shown here is derived from an EMBL/GenBank/DDBJ whole genome shotgun (WGS) entry which is preliminary data.</text>
</comment>
<dbReference type="SUPFAM" id="SSF103473">
    <property type="entry name" value="MFS general substrate transporter"/>
    <property type="match status" value="1"/>
</dbReference>
<feature type="transmembrane region" description="Helical" evidence="4">
    <location>
        <begin position="496"/>
        <end position="521"/>
    </location>
</feature>
<feature type="compositionally biased region" description="Low complexity" evidence="3">
    <location>
        <begin position="56"/>
        <end position="72"/>
    </location>
</feature>
<feature type="region of interest" description="Disordered" evidence="3">
    <location>
        <begin position="56"/>
        <end position="85"/>
    </location>
</feature>
<evidence type="ECO:0000313" key="6">
    <source>
        <dbReference type="EMBL" id="KAF9581165.1"/>
    </source>
</evidence>
<feature type="transmembrane region" description="Helical" evidence="4">
    <location>
        <begin position="465"/>
        <end position="484"/>
    </location>
</feature>
<feature type="region of interest" description="Disordered" evidence="3">
    <location>
        <begin position="1"/>
        <end position="36"/>
    </location>
</feature>
<dbReference type="OrthoDB" id="6499973at2759"/>
<comment type="subcellular location">
    <subcellularLocation>
        <location evidence="1">Membrane</location>
        <topology evidence="1">Multi-pass membrane protein</topology>
    </subcellularLocation>
</comment>
<reference evidence="6" key="1">
    <citation type="journal article" date="2020" name="Fungal Divers.">
        <title>Resolving the Mortierellaceae phylogeny through synthesis of multi-gene phylogenetics and phylogenomics.</title>
        <authorList>
            <person name="Vandepol N."/>
            <person name="Liber J."/>
            <person name="Desiro A."/>
            <person name="Na H."/>
            <person name="Kennedy M."/>
            <person name="Barry K."/>
            <person name="Grigoriev I.V."/>
            <person name="Miller A.N."/>
            <person name="O'Donnell K."/>
            <person name="Stajich J.E."/>
            <person name="Bonito G."/>
        </authorList>
    </citation>
    <scope>NUCLEOTIDE SEQUENCE</scope>
    <source>
        <strain evidence="6">KOD1015</strain>
    </source>
</reference>
<feature type="transmembrane region" description="Helical" evidence="4">
    <location>
        <begin position="431"/>
        <end position="453"/>
    </location>
</feature>
<dbReference type="Pfam" id="PF07690">
    <property type="entry name" value="MFS_1"/>
    <property type="match status" value="1"/>
</dbReference>
<dbReference type="AlphaFoldDB" id="A0A9P6FUX5"/>
<keyword evidence="4" id="KW-1133">Transmembrane helix</keyword>
<dbReference type="InterPro" id="IPR020846">
    <property type="entry name" value="MFS_dom"/>
</dbReference>
<dbReference type="EMBL" id="JAABOA010001635">
    <property type="protein sequence ID" value="KAF9581165.1"/>
    <property type="molecule type" value="Genomic_DNA"/>
</dbReference>
<keyword evidence="4" id="KW-0472">Membrane</keyword>
<comment type="similarity">
    <text evidence="2">Belongs to the major facilitator superfamily. Monocarboxylate porter (TC 2.A.1.13) family.</text>
</comment>
<dbReference type="PANTHER" id="PTHR11360">
    <property type="entry name" value="MONOCARBOXYLATE TRANSPORTER"/>
    <property type="match status" value="1"/>
</dbReference>
<dbReference type="InterPro" id="IPR036259">
    <property type="entry name" value="MFS_trans_sf"/>
</dbReference>
<dbReference type="InterPro" id="IPR050327">
    <property type="entry name" value="Proton-linked_MCT"/>
</dbReference>
<feature type="transmembrane region" description="Helical" evidence="4">
    <location>
        <begin position="405"/>
        <end position="425"/>
    </location>
</feature>
<feature type="transmembrane region" description="Helical" evidence="4">
    <location>
        <begin position="218"/>
        <end position="239"/>
    </location>
</feature>
<dbReference type="InterPro" id="IPR011701">
    <property type="entry name" value="MFS"/>
</dbReference>
<dbReference type="GO" id="GO:0022857">
    <property type="term" value="F:transmembrane transporter activity"/>
    <property type="evidence" value="ECO:0007669"/>
    <property type="project" value="InterPro"/>
</dbReference>
<evidence type="ECO:0000256" key="1">
    <source>
        <dbReference type="ARBA" id="ARBA00004141"/>
    </source>
</evidence>
<feature type="transmembrane region" description="Helical" evidence="4">
    <location>
        <begin position="123"/>
        <end position="149"/>
    </location>
</feature>
<feature type="transmembrane region" description="Helical" evidence="4">
    <location>
        <begin position="381"/>
        <end position="398"/>
    </location>
</feature>
<feature type="domain" description="Major facilitator superfamily (MFS) profile" evidence="5">
    <location>
        <begin position="127"/>
        <end position="527"/>
    </location>
</feature>
<feature type="compositionally biased region" description="Basic and acidic residues" evidence="3">
    <location>
        <begin position="1"/>
        <end position="16"/>
    </location>
</feature>
<feature type="transmembrane region" description="Helical" evidence="4">
    <location>
        <begin position="251"/>
        <end position="275"/>
    </location>
</feature>
<evidence type="ECO:0000313" key="7">
    <source>
        <dbReference type="Proteomes" id="UP000780801"/>
    </source>
</evidence>
<feature type="transmembrane region" description="Helical" evidence="4">
    <location>
        <begin position="287"/>
        <end position="304"/>
    </location>
</feature>
<gene>
    <name evidence="6" type="ORF">BGW38_001921</name>
</gene>
<keyword evidence="4" id="KW-0812">Transmembrane</keyword>
<dbReference type="PROSITE" id="PS50850">
    <property type="entry name" value="MFS"/>
    <property type="match status" value="1"/>
</dbReference>
<feature type="transmembrane region" description="Helical" evidence="4">
    <location>
        <begin position="341"/>
        <end position="361"/>
    </location>
</feature>
<dbReference type="GO" id="GO:0016020">
    <property type="term" value="C:membrane"/>
    <property type="evidence" value="ECO:0007669"/>
    <property type="project" value="UniProtKB-SubCell"/>
</dbReference>
<feature type="transmembrane region" description="Helical" evidence="4">
    <location>
        <begin position="161"/>
        <end position="181"/>
    </location>
</feature>
<evidence type="ECO:0000256" key="2">
    <source>
        <dbReference type="ARBA" id="ARBA00006727"/>
    </source>
</evidence>
<organism evidence="6 7">
    <name type="scientific">Lunasporangiospora selenospora</name>
    <dbReference type="NCBI Taxonomy" id="979761"/>
    <lineage>
        <taxon>Eukaryota</taxon>
        <taxon>Fungi</taxon>
        <taxon>Fungi incertae sedis</taxon>
        <taxon>Mucoromycota</taxon>
        <taxon>Mortierellomycotina</taxon>
        <taxon>Mortierellomycetes</taxon>
        <taxon>Mortierellales</taxon>
        <taxon>Mortierellaceae</taxon>
        <taxon>Lunasporangiospora</taxon>
    </lineage>
</organism>
<keyword evidence="7" id="KW-1185">Reference proteome</keyword>
<proteinExistence type="inferred from homology"/>
<evidence type="ECO:0000259" key="5">
    <source>
        <dbReference type="PROSITE" id="PS50850"/>
    </source>
</evidence>
<accession>A0A9P6FUX5</accession>
<name>A0A9P6FUX5_9FUNG</name>
<evidence type="ECO:0000256" key="3">
    <source>
        <dbReference type="SAM" id="MobiDB-lite"/>
    </source>
</evidence>
<sequence>MDSSKENMEKPKRTNDGSEAAVDSLCLGERERSRDSQEILHRLSPTCYLISEPSSLETKSSSSNTSLVYSSSCAPQKTEPLTDKSGLEDISLGGEILLDQISKIGLAVPVPTRDQALDGGWKAWLVVVASVLIQTFAFAPTEFIFGVFVQEYLQSYPGSTPSSIALIGTIGSSTTYLFGFMVGSVSDRIGYRWTAGIGALTMALALVLASFSTQVWHLYLSHGVLFGIGSSLAYFSAIAAPTHWFKRRRGLAMGIAASGSGLGGFYLAPVTQIIIDEFGVRWTLRALGFYSFLACGIGSLMLFGRDECYSESGSEFEQHGRRRKCEASLINIPPFMKSLKFASLVGFQFCLSMAYLTPIYYVELYSTHIGISKQMGATINGWFNGVSFVSRVMSGIAADYITSEVVLVISIWTATLSTLFLWTFSNSFGVYLTYMIVYGFAFSGTTTSMLVTVAEDYGPMQVSNVLGAVYGCSCVALISGSWISGKLLEMNMSDTMFLPVVLYAGGMFTLAALLASIWVYLIRHKKMSTPINNHDEEDTMS</sequence>
<dbReference type="PANTHER" id="PTHR11360:SF284">
    <property type="entry name" value="EG:103B4.3 PROTEIN-RELATED"/>
    <property type="match status" value="1"/>
</dbReference>
<dbReference type="CDD" id="cd17352">
    <property type="entry name" value="MFS_MCT_SLC16"/>
    <property type="match status" value="1"/>
</dbReference>
<evidence type="ECO:0000256" key="4">
    <source>
        <dbReference type="SAM" id="Phobius"/>
    </source>
</evidence>
<dbReference type="Proteomes" id="UP000780801">
    <property type="component" value="Unassembled WGS sequence"/>
</dbReference>
<protein>
    <recommendedName>
        <fullName evidence="5">Major facilitator superfamily (MFS) profile domain-containing protein</fullName>
    </recommendedName>
</protein>
<dbReference type="Gene3D" id="1.20.1250.20">
    <property type="entry name" value="MFS general substrate transporter like domains"/>
    <property type="match status" value="1"/>
</dbReference>